<gene>
    <name evidence="1" type="ORF">S12H4_58724</name>
</gene>
<comment type="caution">
    <text evidence="1">The sequence shown here is derived from an EMBL/GenBank/DDBJ whole genome shotgun (WGS) entry which is preliminary data.</text>
</comment>
<evidence type="ECO:0000313" key="1">
    <source>
        <dbReference type="EMBL" id="GAJ21228.1"/>
    </source>
</evidence>
<accession>X1UUQ2</accession>
<feature type="non-terminal residue" evidence="1">
    <location>
        <position position="1"/>
    </location>
</feature>
<proteinExistence type="predicted"/>
<reference evidence="1" key="1">
    <citation type="journal article" date="2014" name="Front. Microbiol.">
        <title>High frequency of phylogenetically diverse reductive dehalogenase-homologous genes in deep subseafloor sedimentary metagenomes.</title>
        <authorList>
            <person name="Kawai M."/>
            <person name="Futagami T."/>
            <person name="Toyoda A."/>
            <person name="Takaki Y."/>
            <person name="Nishi S."/>
            <person name="Hori S."/>
            <person name="Arai W."/>
            <person name="Tsubouchi T."/>
            <person name="Morono Y."/>
            <person name="Uchiyama I."/>
            <person name="Ito T."/>
            <person name="Fujiyama A."/>
            <person name="Inagaki F."/>
            <person name="Takami H."/>
        </authorList>
    </citation>
    <scope>NUCLEOTIDE SEQUENCE</scope>
    <source>
        <strain evidence="1">Expedition CK06-06</strain>
    </source>
</reference>
<organism evidence="1">
    <name type="scientific">marine sediment metagenome</name>
    <dbReference type="NCBI Taxonomy" id="412755"/>
    <lineage>
        <taxon>unclassified sequences</taxon>
        <taxon>metagenomes</taxon>
        <taxon>ecological metagenomes</taxon>
    </lineage>
</organism>
<sequence>IEIEEIEDASDDELEELFKRLQLGTPLNTAEKINAVRGDMRDFCHNVADNPFFADRIGIKDTRYTHFETVVKWVFLEARGIQPQMRYPQLESLLKDNRTFSRSSDTAKRIEGAVDFLSKAFPDDCKVVRNRANALSICMLAARVQAQKLTSDTAAMLFRDFVHNFFRQLSAEVQKGV</sequence>
<feature type="non-terminal residue" evidence="1">
    <location>
        <position position="177"/>
    </location>
</feature>
<dbReference type="AlphaFoldDB" id="X1UUQ2"/>
<dbReference type="EMBL" id="BARW01038213">
    <property type="protein sequence ID" value="GAJ21228.1"/>
    <property type="molecule type" value="Genomic_DNA"/>
</dbReference>
<protein>
    <submittedName>
        <fullName evidence="1">Uncharacterized protein</fullName>
    </submittedName>
</protein>
<name>X1UUQ2_9ZZZZ</name>